<accession>A0ACC2UY39</accession>
<keyword evidence="2" id="KW-1185">Reference proteome</keyword>
<dbReference type="Proteomes" id="UP001230649">
    <property type="component" value="Unassembled WGS sequence"/>
</dbReference>
<name>A0ACC2UY39_9TREE</name>
<proteinExistence type="predicted"/>
<reference evidence="1" key="1">
    <citation type="submission" date="2023-04" db="EMBL/GenBank/DDBJ databases">
        <title>Draft Genome sequencing of Naganishia species isolated from polar environments using Oxford Nanopore Technology.</title>
        <authorList>
            <person name="Leo P."/>
            <person name="Venkateswaran K."/>
        </authorList>
    </citation>
    <scope>NUCLEOTIDE SEQUENCE</scope>
    <source>
        <strain evidence="1">MNA-CCFEE 5262</strain>
    </source>
</reference>
<organism evidence="1 2">
    <name type="scientific">Naganishia adeliensis</name>
    <dbReference type="NCBI Taxonomy" id="92952"/>
    <lineage>
        <taxon>Eukaryota</taxon>
        <taxon>Fungi</taxon>
        <taxon>Dikarya</taxon>
        <taxon>Basidiomycota</taxon>
        <taxon>Agaricomycotina</taxon>
        <taxon>Tremellomycetes</taxon>
        <taxon>Filobasidiales</taxon>
        <taxon>Filobasidiaceae</taxon>
        <taxon>Naganishia</taxon>
    </lineage>
</organism>
<protein>
    <submittedName>
        <fullName evidence="1">Uncharacterized protein</fullName>
    </submittedName>
</protein>
<gene>
    <name evidence="1" type="ORF">QFC20_007499</name>
</gene>
<sequence>MRVELYKPIEVEALACLASPSRWIFDHVNLRLLGIPPCTTQLLDDLTTLVVKEKGCLLPLEGALPSLDQWPAPLADADCTLSLIFENEKSDEDQVRKTMESVLDMLDHATAGYNRYAYFKNMFQDEAEEKEIHAFRLECYPFGVKTFIKAFRSRQPFFLPLQIDIVGGEMSADTVQRYVLDLGECYAHGWDHSQQIDQCEFVMVTAATALPPRFSSLGKDLTDRRGLLRGFFVGGQDPYMEPRPAKGHTRSGFNCTIVDGFTRSLPERDVNIEDTVSLYERNYPCDATSGGK</sequence>
<evidence type="ECO:0000313" key="1">
    <source>
        <dbReference type="EMBL" id="KAJ9091988.1"/>
    </source>
</evidence>
<evidence type="ECO:0000313" key="2">
    <source>
        <dbReference type="Proteomes" id="UP001230649"/>
    </source>
</evidence>
<dbReference type="EMBL" id="JASBWS010000186">
    <property type="protein sequence ID" value="KAJ9091988.1"/>
    <property type="molecule type" value="Genomic_DNA"/>
</dbReference>
<comment type="caution">
    <text evidence="1">The sequence shown here is derived from an EMBL/GenBank/DDBJ whole genome shotgun (WGS) entry which is preliminary data.</text>
</comment>